<dbReference type="PRINTS" id="PR01590">
    <property type="entry name" value="HTHFIS"/>
</dbReference>
<dbReference type="InterPro" id="IPR058031">
    <property type="entry name" value="AAA_lid_NorR"/>
</dbReference>
<dbReference type="Proteomes" id="UP001161389">
    <property type="component" value="Unassembled WGS sequence"/>
</dbReference>
<evidence type="ECO:0000256" key="1">
    <source>
        <dbReference type="ARBA" id="ARBA00022741"/>
    </source>
</evidence>
<dbReference type="AlphaFoldDB" id="A0AA37SCF4"/>
<dbReference type="InterPro" id="IPR011006">
    <property type="entry name" value="CheY-like_superfamily"/>
</dbReference>
<dbReference type="FunFam" id="3.40.50.300:FF:000006">
    <property type="entry name" value="DNA-binding transcriptional regulator NtrC"/>
    <property type="match status" value="1"/>
</dbReference>
<dbReference type="EMBL" id="BSNM01000015">
    <property type="protein sequence ID" value="GLQ32240.1"/>
    <property type="molecule type" value="Genomic_DNA"/>
</dbReference>
<dbReference type="Pfam" id="PF06490">
    <property type="entry name" value="FleQ"/>
    <property type="match status" value="1"/>
</dbReference>
<protein>
    <submittedName>
        <fullName evidence="7">Sigma-54-dependent Fis family transcriptional regulator</fullName>
    </submittedName>
</protein>
<dbReference type="InterPro" id="IPR009057">
    <property type="entry name" value="Homeodomain-like_sf"/>
</dbReference>
<dbReference type="InterPro" id="IPR027417">
    <property type="entry name" value="P-loop_NTPase"/>
</dbReference>
<dbReference type="PROSITE" id="PS00676">
    <property type="entry name" value="SIGMA54_INTERACT_2"/>
    <property type="match status" value="1"/>
</dbReference>
<dbReference type="Pfam" id="PF00158">
    <property type="entry name" value="Sigma54_activat"/>
    <property type="match status" value="1"/>
</dbReference>
<evidence type="ECO:0000259" key="6">
    <source>
        <dbReference type="PROSITE" id="PS50045"/>
    </source>
</evidence>
<feature type="domain" description="Sigma-54 factor interaction" evidence="6">
    <location>
        <begin position="151"/>
        <end position="379"/>
    </location>
</feature>
<name>A0AA37SCF4_9GAMM</name>
<evidence type="ECO:0000256" key="5">
    <source>
        <dbReference type="ARBA" id="ARBA00023163"/>
    </source>
</evidence>
<dbReference type="Gene3D" id="1.10.8.60">
    <property type="match status" value="1"/>
</dbReference>
<dbReference type="PROSITE" id="PS00688">
    <property type="entry name" value="SIGMA54_INTERACT_3"/>
    <property type="match status" value="1"/>
</dbReference>
<dbReference type="CDD" id="cd00009">
    <property type="entry name" value="AAA"/>
    <property type="match status" value="1"/>
</dbReference>
<dbReference type="GO" id="GO:0006355">
    <property type="term" value="P:regulation of DNA-templated transcription"/>
    <property type="evidence" value="ECO:0007669"/>
    <property type="project" value="InterPro"/>
</dbReference>
<evidence type="ECO:0000313" key="8">
    <source>
        <dbReference type="Proteomes" id="UP001161389"/>
    </source>
</evidence>
<dbReference type="InterPro" id="IPR002078">
    <property type="entry name" value="Sigma_54_int"/>
</dbReference>
<dbReference type="InterPro" id="IPR002197">
    <property type="entry name" value="HTH_Fis"/>
</dbReference>
<dbReference type="Pfam" id="PF02954">
    <property type="entry name" value="HTH_8"/>
    <property type="match status" value="1"/>
</dbReference>
<dbReference type="InterPro" id="IPR003593">
    <property type="entry name" value="AAA+_ATPase"/>
</dbReference>
<dbReference type="InterPro" id="IPR010518">
    <property type="entry name" value="FleQ"/>
</dbReference>
<keyword evidence="4" id="KW-0238">DNA-binding</keyword>
<dbReference type="InterPro" id="IPR025944">
    <property type="entry name" value="Sigma_54_int_dom_CS"/>
</dbReference>
<keyword evidence="1" id="KW-0547">Nucleotide-binding</keyword>
<proteinExistence type="predicted"/>
<reference evidence="7" key="2">
    <citation type="submission" date="2023-01" db="EMBL/GenBank/DDBJ databases">
        <title>Draft genome sequence of Litoribrevibacter albus strain NBRC 110071.</title>
        <authorList>
            <person name="Sun Q."/>
            <person name="Mori K."/>
        </authorList>
    </citation>
    <scope>NUCLEOTIDE SEQUENCE</scope>
    <source>
        <strain evidence="7">NBRC 110071</strain>
    </source>
</reference>
<dbReference type="SMART" id="SM00382">
    <property type="entry name" value="AAA"/>
    <property type="match status" value="1"/>
</dbReference>
<dbReference type="RefSeq" id="WP_284382162.1">
    <property type="nucleotide sequence ID" value="NZ_BSNM01000015.1"/>
</dbReference>
<dbReference type="GO" id="GO:0043565">
    <property type="term" value="F:sequence-specific DNA binding"/>
    <property type="evidence" value="ECO:0007669"/>
    <property type="project" value="InterPro"/>
</dbReference>
<dbReference type="PANTHER" id="PTHR32071:SF117">
    <property type="entry name" value="PTS-DEPENDENT DIHYDROXYACETONE KINASE OPERON REGULATORY PROTEIN-RELATED"/>
    <property type="match status" value="1"/>
</dbReference>
<gene>
    <name evidence="7" type="primary">fleQ</name>
    <name evidence="7" type="ORF">GCM10007876_27190</name>
</gene>
<keyword evidence="3" id="KW-0805">Transcription regulation</keyword>
<dbReference type="SUPFAM" id="SSF46689">
    <property type="entry name" value="Homeodomain-like"/>
    <property type="match status" value="1"/>
</dbReference>
<dbReference type="PROSITE" id="PS50045">
    <property type="entry name" value="SIGMA54_INTERACT_4"/>
    <property type="match status" value="1"/>
</dbReference>
<evidence type="ECO:0000256" key="4">
    <source>
        <dbReference type="ARBA" id="ARBA00023125"/>
    </source>
</evidence>
<keyword evidence="2" id="KW-0067">ATP-binding</keyword>
<dbReference type="InterPro" id="IPR025943">
    <property type="entry name" value="Sigma_54_int_dom_ATP-bd_2"/>
</dbReference>
<sequence length="488" mass="54947">MWREVNVLVVDNNEERRTQLGIILNFLGEEFYLTSEDDWLNVANSISADDQAVTAPDVISIVGQVSDKEALLTGIKEWDQSVPVISVEEAESAPVEIQTESLQRMCVGVLTWPTTYNKLMDQIHRSQIYREQFDLRRGQQQRREVQLFRSLVGTSRAIQQVREMMAQVADKDASVLITGPSGTGKEVVARNLHHNSPRKDKPFVPVNCGAIPAELLESELFGHEKGAFTGAISSRSGRFELAEGGTLFLDEIGDMPLNMQVKLLRVLQERTYERVGGTKMMKTDVRIIAATHKDLESMIESGDFREDLYYRLNVFPIEMPPLKERIEDIPLLLNELIARLENEKRGSIRFNSAAIMSLCRHEWPGNVRELANLVERMAIMHPYGVVGVQELPNKFRHIDGFEEDETVHFPVEVPASSSSNVMDPDAPALLPVNGIDLKDYLGRLEKSLISQALDDSNGVVARAAEKLSLRRTTLVEKMRKLGLSKDKI</sequence>
<organism evidence="7 8">
    <name type="scientific">Litoribrevibacter albus</name>
    <dbReference type="NCBI Taxonomy" id="1473156"/>
    <lineage>
        <taxon>Bacteria</taxon>
        <taxon>Pseudomonadati</taxon>
        <taxon>Pseudomonadota</taxon>
        <taxon>Gammaproteobacteria</taxon>
        <taxon>Oceanospirillales</taxon>
        <taxon>Oceanospirillaceae</taxon>
        <taxon>Litoribrevibacter</taxon>
    </lineage>
</organism>
<evidence type="ECO:0000256" key="3">
    <source>
        <dbReference type="ARBA" id="ARBA00023015"/>
    </source>
</evidence>
<accession>A0AA37SCF4</accession>
<dbReference type="Gene3D" id="3.40.50.2300">
    <property type="match status" value="1"/>
</dbReference>
<evidence type="ECO:0000256" key="2">
    <source>
        <dbReference type="ARBA" id="ARBA00022840"/>
    </source>
</evidence>
<dbReference type="Gene3D" id="3.40.50.300">
    <property type="entry name" value="P-loop containing nucleotide triphosphate hydrolases"/>
    <property type="match status" value="1"/>
</dbReference>
<dbReference type="SUPFAM" id="SSF52172">
    <property type="entry name" value="CheY-like"/>
    <property type="match status" value="1"/>
</dbReference>
<evidence type="ECO:0000313" key="7">
    <source>
        <dbReference type="EMBL" id="GLQ32240.1"/>
    </source>
</evidence>
<dbReference type="Pfam" id="PF25601">
    <property type="entry name" value="AAA_lid_14"/>
    <property type="match status" value="1"/>
</dbReference>
<comment type="caution">
    <text evidence="7">The sequence shown here is derived from an EMBL/GenBank/DDBJ whole genome shotgun (WGS) entry which is preliminary data.</text>
</comment>
<keyword evidence="8" id="KW-1185">Reference proteome</keyword>
<keyword evidence="5" id="KW-0804">Transcription</keyword>
<dbReference type="PANTHER" id="PTHR32071">
    <property type="entry name" value="TRANSCRIPTIONAL REGULATORY PROTEIN"/>
    <property type="match status" value="1"/>
</dbReference>
<reference evidence="7" key="1">
    <citation type="journal article" date="2014" name="Int. J. Syst. Evol. Microbiol.">
        <title>Complete genome sequence of Corynebacterium casei LMG S-19264T (=DSM 44701T), isolated from a smear-ripened cheese.</title>
        <authorList>
            <consortium name="US DOE Joint Genome Institute (JGI-PGF)"/>
            <person name="Walter F."/>
            <person name="Albersmeier A."/>
            <person name="Kalinowski J."/>
            <person name="Ruckert C."/>
        </authorList>
    </citation>
    <scope>NUCLEOTIDE SEQUENCE</scope>
    <source>
        <strain evidence="7">NBRC 110071</strain>
    </source>
</reference>
<dbReference type="Gene3D" id="1.10.10.60">
    <property type="entry name" value="Homeodomain-like"/>
    <property type="match status" value="1"/>
</dbReference>
<dbReference type="SUPFAM" id="SSF52540">
    <property type="entry name" value="P-loop containing nucleoside triphosphate hydrolases"/>
    <property type="match status" value="1"/>
</dbReference>
<dbReference type="GO" id="GO:0005524">
    <property type="term" value="F:ATP binding"/>
    <property type="evidence" value="ECO:0007669"/>
    <property type="project" value="UniProtKB-KW"/>
</dbReference>